<dbReference type="EMBL" id="AP005395">
    <property type="protein sequence ID" value="BAD46045.1"/>
    <property type="molecule type" value="Genomic_DNA"/>
</dbReference>
<name>Q653H2_ORYSJ</name>
<dbReference type="AlphaFoldDB" id="Q653H2"/>
<reference evidence="4" key="3">
    <citation type="journal article" date="2005" name="Nature">
        <title>The map-based sequence of the rice genome.</title>
        <authorList>
            <consortium name="International rice genome sequencing project (IRGSP)"/>
            <person name="Matsumoto T."/>
            <person name="Wu J."/>
            <person name="Kanamori H."/>
            <person name="Katayose Y."/>
            <person name="Fujisawa M."/>
            <person name="Namiki N."/>
            <person name="Mizuno H."/>
            <person name="Yamamoto K."/>
            <person name="Antonio B.A."/>
            <person name="Baba T."/>
            <person name="Sakata K."/>
            <person name="Nagamura Y."/>
            <person name="Aoki H."/>
            <person name="Arikawa K."/>
            <person name="Arita K."/>
            <person name="Bito T."/>
            <person name="Chiden Y."/>
            <person name="Fujitsuka N."/>
            <person name="Fukunaka R."/>
            <person name="Hamada M."/>
            <person name="Harada C."/>
            <person name="Hayashi A."/>
            <person name="Hijishita S."/>
            <person name="Honda M."/>
            <person name="Hosokawa S."/>
            <person name="Ichikawa Y."/>
            <person name="Idonuma A."/>
            <person name="Iijima M."/>
            <person name="Ikeda M."/>
            <person name="Ikeno M."/>
            <person name="Ito K."/>
            <person name="Ito S."/>
            <person name="Ito T."/>
            <person name="Ito Y."/>
            <person name="Ito Y."/>
            <person name="Iwabuchi A."/>
            <person name="Kamiya K."/>
            <person name="Karasawa W."/>
            <person name="Kurita K."/>
            <person name="Katagiri S."/>
            <person name="Kikuta A."/>
            <person name="Kobayashi H."/>
            <person name="Kobayashi N."/>
            <person name="Machita K."/>
            <person name="Maehara T."/>
            <person name="Masukawa M."/>
            <person name="Mizubayashi T."/>
            <person name="Mukai Y."/>
            <person name="Nagasaki H."/>
            <person name="Nagata Y."/>
            <person name="Naito S."/>
            <person name="Nakashima M."/>
            <person name="Nakama Y."/>
            <person name="Nakamichi Y."/>
            <person name="Nakamura M."/>
            <person name="Meguro A."/>
            <person name="Negishi M."/>
            <person name="Ohta I."/>
            <person name="Ohta T."/>
            <person name="Okamoto M."/>
            <person name="Ono N."/>
            <person name="Saji S."/>
            <person name="Sakaguchi M."/>
            <person name="Sakai K."/>
            <person name="Shibata M."/>
            <person name="Shimokawa T."/>
            <person name="Song J."/>
            <person name="Takazaki Y."/>
            <person name="Terasawa K."/>
            <person name="Tsugane M."/>
            <person name="Tsuji K."/>
            <person name="Ueda S."/>
            <person name="Waki K."/>
            <person name="Yamagata H."/>
            <person name="Yamamoto M."/>
            <person name="Yamamoto S."/>
            <person name="Yamane H."/>
            <person name="Yoshiki S."/>
            <person name="Yoshihara R."/>
            <person name="Yukawa K."/>
            <person name="Zhong H."/>
            <person name="Yano M."/>
            <person name="Yuan Q."/>
            <person name="Ouyang S."/>
            <person name="Liu J."/>
            <person name="Jones K.M."/>
            <person name="Gansberger K."/>
            <person name="Moffat K."/>
            <person name="Hill J."/>
            <person name="Bera J."/>
            <person name="Fadrosh D."/>
            <person name="Jin S."/>
            <person name="Johri S."/>
            <person name="Kim M."/>
            <person name="Overton L."/>
            <person name="Reardon M."/>
            <person name="Tsitrin T."/>
            <person name="Vuong H."/>
            <person name="Weaver B."/>
            <person name="Ciecko A."/>
            <person name="Tallon L."/>
            <person name="Jackson J."/>
            <person name="Pai G."/>
            <person name="Aken S.V."/>
            <person name="Utterback T."/>
            <person name="Reidmuller S."/>
            <person name="Feldblyum T."/>
            <person name="Hsiao J."/>
            <person name="Zismann V."/>
            <person name="Iobst S."/>
            <person name="de Vazeille A.R."/>
            <person name="Buell C.R."/>
            <person name="Ying K."/>
            <person name="Li Y."/>
            <person name="Lu T."/>
            <person name="Huang Y."/>
            <person name="Zhao Q."/>
            <person name="Feng Q."/>
            <person name="Zhang L."/>
            <person name="Zhu J."/>
            <person name="Weng Q."/>
            <person name="Mu J."/>
            <person name="Lu Y."/>
            <person name="Fan D."/>
            <person name="Liu Y."/>
            <person name="Guan J."/>
            <person name="Zhang Y."/>
            <person name="Yu S."/>
            <person name="Liu X."/>
            <person name="Zhang Y."/>
            <person name="Hong G."/>
            <person name="Han B."/>
            <person name="Choisne N."/>
            <person name="Demange N."/>
            <person name="Orjeda G."/>
            <person name="Samain S."/>
            <person name="Cattolico L."/>
            <person name="Pelletier E."/>
            <person name="Couloux A."/>
            <person name="Segurens B."/>
            <person name="Wincker P."/>
            <person name="D'Hont A."/>
            <person name="Scarpelli C."/>
            <person name="Weissenbach J."/>
            <person name="Salanoubat M."/>
            <person name="Quetier F."/>
            <person name="Yu Y."/>
            <person name="Kim H.R."/>
            <person name="Rambo T."/>
            <person name="Currie J."/>
            <person name="Collura K."/>
            <person name="Luo M."/>
            <person name="Yang T."/>
            <person name="Ammiraju J.S.S."/>
            <person name="Engler F."/>
            <person name="Soderlund C."/>
            <person name="Wing R.A."/>
            <person name="Palmer L.E."/>
            <person name="de la Bastide M."/>
            <person name="Spiegel L."/>
            <person name="Nascimento L."/>
            <person name="Zutavern T."/>
            <person name="O'Shaughnessy A."/>
            <person name="Dike S."/>
            <person name="Dedhia N."/>
            <person name="Preston R."/>
            <person name="Balija V."/>
            <person name="McCombie W.R."/>
            <person name="Chow T."/>
            <person name="Chen H."/>
            <person name="Chung M."/>
            <person name="Chen C."/>
            <person name="Shaw J."/>
            <person name="Wu H."/>
            <person name="Hsiao K."/>
            <person name="Chao Y."/>
            <person name="Chu M."/>
            <person name="Cheng C."/>
            <person name="Hour A."/>
            <person name="Lee P."/>
            <person name="Lin S."/>
            <person name="Lin Y."/>
            <person name="Liou J."/>
            <person name="Liu S."/>
            <person name="Hsing Y."/>
            <person name="Raghuvanshi S."/>
            <person name="Mohanty A."/>
            <person name="Bharti A.K."/>
            <person name="Gaur A."/>
            <person name="Gupta V."/>
            <person name="Kumar D."/>
            <person name="Ravi V."/>
            <person name="Vij S."/>
            <person name="Kapur A."/>
            <person name="Khurana P."/>
            <person name="Khurana P."/>
            <person name="Khurana J.P."/>
            <person name="Tyagi A.K."/>
            <person name="Gaikwad K."/>
            <person name="Singh A."/>
            <person name="Dalal V."/>
            <person name="Srivastava S."/>
            <person name="Dixit A."/>
            <person name="Pal A.K."/>
            <person name="Ghazi I.A."/>
            <person name="Yadav M."/>
            <person name="Pandit A."/>
            <person name="Bhargava A."/>
            <person name="Sureshbabu K."/>
            <person name="Batra K."/>
            <person name="Sharma T.R."/>
            <person name="Mohapatra T."/>
            <person name="Singh N.K."/>
            <person name="Messing J."/>
            <person name="Nelson A.B."/>
            <person name="Fuks G."/>
            <person name="Kavchok S."/>
            <person name="Keizer G."/>
            <person name="Linton E."/>
            <person name="Llaca V."/>
            <person name="Song R."/>
            <person name="Tanyolac B."/>
            <person name="Young S."/>
            <person name="Ho-Il K."/>
            <person name="Hahn J.H."/>
            <person name="Sangsakoo G."/>
            <person name="Vanavichit A."/>
            <person name="de Mattos Luiz.A.T."/>
            <person name="Zimmer P.D."/>
            <person name="Malone G."/>
            <person name="Dellagostin O."/>
            <person name="de Oliveira A.C."/>
            <person name="Bevan M."/>
            <person name="Bancroft I."/>
            <person name="Minx P."/>
            <person name="Cordum H."/>
            <person name="Wilson R."/>
            <person name="Cheng Z."/>
            <person name="Jin W."/>
            <person name="Jiang J."/>
            <person name="Leong S.A."/>
            <person name="Iwama H."/>
            <person name="Gojobori T."/>
            <person name="Itoh T."/>
            <person name="Niimura Y."/>
            <person name="Fujii Y."/>
            <person name="Habara T."/>
            <person name="Sakai H."/>
            <person name="Sato Y."/>
            <person name="Wilson G."/>
            <person name="Kumar K."/>
            <person name="McCouch S."/>
            <person name="Juretic N."/>
            <person name="Hoen D."/>
            <person name="Wright S."/>
            <person name="Bruskiewich R."/>
            <person name="Bureau T."/>
            <person name="Miyao A."/>
            <person name="Hirochika H."/>
            <person name="Nishikawa T."/>
            <person name="Kadowaki K."/>
            <person name="Sugiura M."/>
            <person name="Burr B."/>
            <person name="Sasaki T."/>
        </authorList>
    </citation>
    <scope>NUCLEOTIDE SEQUENCE [LARGE SCALE GENOMIC DNA]</scope>
    <source>
        <strain evidence="4">cv. Nipponbare</strain>
    </source>
</reference>
<reference evidence="2" key="1">
    <citation type="submission" date="2001-06" db="EMBL/GenBank/DDBJ databases">
        <title>Oryza sativa nipponbare(GA3) genomic DNA, chromosome 6, PAC clone:P0009H10.</title>
        <authorList>
            <person name="Sasaki T."/>
            <person name="Matsumoto T."/>
            <person name="Yamamoto K."/>
        </authorList>
    </citation>
    <scope>NUCLEOTIDE SEQUENCE</scope>
</reference>
<evidence type="ECO:0000313" key="3">
    <source>
        <dbReference type="EMBL" id="BAD46045.1"/>
    </source>
</evidence>
<gene>
    <name evidence="2" type="ORF">P0009H10.53</name>
    <name evidence="3" type="ORF">P0623A10.11</name>
</gene>
<organism evidence="3 4">
    <name type="scientific">Oryza sativa subsp. japonica</name>
    <name type="common">Rice</name>
    <dbReference type="NCBI Taxonomy" id="39947"/>
    <lineage>
        <taxon>Eukaryota</taxon>
        <taxon>Viridiplantae</taxon>
        <taxon>Streptophyta</taxon>
        <taxon>Embryophyta</taxon>
        <taxon>Tracheophyta</taxon>
        <taxon>Spermatophyta</taxon>
        <taxon>Magnoliopsida</taxon>
        <taxon>Liliopsida</taxon>
        <taxon>Poales</taxon>
        <taxon>Poaceae</taxon>
        <taxon>BOP clade</taxon>
        <taxon>Oryzoideae</taxon>
        <taxon>Oryzeae</taxon>
        <taxon>Oryzinae</taxon>
        <taxon>Oryza</taxon>
        <taxon>Oryza sativa</taxon>
    </lineage>
</organism>
<dbReference type="EMBL" id="AP003766">
    <property type="protein sequence ID" value="BAD45575.1"/>
    <property type="molecule type" value="Genomic_DNA"/>
</dbReference>
<accession>Q653H2</accession>
<evidence type="ECO:0000256" key="1">
    <source>
        <dbReference type="SAM" id="Phobius"/>
    </source>
</evidence>
<proteinExistence type="predicted"/>
<evidence type="ECO:0000313" key="2">
    <source>
        <dbReference type="EMBL" id="BAD45575.1"/>
    </source>
</evidence>
<reference evidence="4" key="4">
    <citation type="journal article" date="2008" name="Nucleic Acids Res.">
        <title>The rice annotation project database (RAP-DB): 2008 update.</title>
        <authorList>
            <consortium name="The rice annotation project (RAP)"/>
        </authorList>
    </citation>
    <scope>GENOME REANNOTATION</scope>
    <source>
        <strain evidence="4">cv. Nipponbare</strain>
    </source>
</reference>
<keyword evidence="1" id="KW-0812">Transmembrane</keyword>
<protein>
    <submittedName>
        <fullName evidence="3">Uncharacterized protein</fullName>
    </submittedName>
</protein>
<dbReference type="Proteomes" id="UP000000763">
    <property type="component" value="Chromosome 6"/>
</dbReference>
<keyword evidence="1" id="KW-1133">Transmembrane helix</keyword>
<feature type="transmembrane region" description="Helical" evidence="1">
    <location>
        <begin position="54"/>
        <end position="75"/>
    </location>
</feature>
<sequence>MDADLILSCLPIPNPGHPVTVMVTIWVMCFAAADLEVQEALAAVPSDSLPDNCWLVFILSIIAGLYVFGGQKLAYSASI</sequence>
<evidence type="ECO:0000313" key="4">
    <source>
        <dbReference type="Proteomes" id="UP000000763"/>
    </source>
</evidence>
<keyword evidence="1" id="KW-0472">Membrane</keyword>
<reference evidence="3" key="2">
    <citation type="submission" date="2002-06" db="EMBL/GenBank/DDBJ databases">
        <title>Oryza sativa nipponbare(GA3) genomic DNA, chromosome 6, PAC clone:P0623A10.</title>
        <authorList>
            <person name="Sasaki T."/>
            <person name="Matsumoto T."/>
            <person name="Katayose Y."/>
        </authorList>
    </citation>
    <scope>NUCLEOTIDE SEQUENCE</scope>
</reference>